<name>A0A379ZCZ0_9GAMM</name>
<evidence type="ECO:0000313" key="1">
    <source>
        <dbReference type="EMBL" id="SUI58456.1"/>
    </source>
</evidence>
<sequence>MTSVNMSSIEWPAIVKLTQHDELLYLEHQRDWLELACLYQHHFIETDQLLDSKSQLYFICATPQTIHEDPVSELPQLLRQPKILPLTEFIKWVQNHAQALGQCCVAKLAFTTVTQGFEIVRTLEE</sequence>
<dbReference type="Gene3D" id="1.10.8.650">
    <property type="entry name" value="Uncharacterised protein PF13642 yp_926445, C-terminal domain"/>
    <property type="match status" value="1"/>
</dbReference>
<proteinExistence type="predicted"/>
<dbReference type="EMBL" id="UGYV01000001">
    <property type="protein sequence ID" value="SUI58456.1"/>
    <property type="molecule type" value="Genomic_DNA"/>
</dbReference>
<reference evidence="1 2" key="1">
    <citation type="submission" date="2018-06" db="EMBL/GenBank/DDBJ databases">
        <authorList>
            <consortium name="Pathogen Informatics"/>
            <person name="Doyle S."/>
        </authorList>
    </citation>
    <scope>NUCLEOTIDE SEQUENCE [LARGE SCALE GENOMIC DNA]</scope>
    <source>
        <strain evidence="1 2">NCTC10736</strain>
    </source>
</reference>
<dbReference type="Gene3D" id="2.40.10.320">
    <property type="entry name" value="Uncharacterised protein PF13642 yp_926445, N-terminal domain"/>
    <property type="match status" value="1"/>
</dbReference>
<organism evidence="1 2">
    <name type="scientific">Shewanella morhuae</name>
    <dbReference type="NCBI Taxonomy" id="365591"/>
    <lineage>
        <taxon>Bacteria</taxon>
        <taxon>Pseudomonadati</taxon>
        <taxon>Pseudomonadota</taxon>
        <taxon>Gammaproteobacteria</taxon>
        <taxon>Alteromonadales</taxon>
        <taxon>Shewanellaceae</taxon>
        <taxon>Shewanella</taxon>
    </lineage>
</organism>
<accession>A0A379ZCZ0</accession>
<dbReference type="Proteomes" id="UP000255061">
    <property type="component" value="Unassembled WGS sequence"/>
</dbReference>
<dbReference type="InterPro" id="IPR025284">
    <property type="entry name" value="DUF4144"/>
</dbReference>
<gene>
    <name evidence="1" type="ORF">NCTC10736_00038</name>
</gene>
<protein>
    <submittedName>
        <fullName evidence="1">Uncharacterized protein</fullName>
    </submittedName>
</protein>
<dbReference type="RefSeq" id="WP_115405149.1">
    <property type="nucleotide sequence ID" value="NZ_UGYV01000001.1"/>
</dbReference>
<dbReference type="AlphaFoldDB" id="A0A379ZCZ0"/>
<dbReference type="Pfam" id="PF13642">
    <property type="entry name" value="DUF4144"/>
    <property type="match status" value="1"/>
</dbReference>
<evidence type="ECO:0000313" key="2">
    <source>
        <dbReference type="Proteomes" id="UP000255061"/>
    </source>
</evidence>